<dbReference type="Proteomes" id="UP000237105">
    <property type="component" value="Unassembled WGS sequence"/>
</dbReference>
<organism evidence="1 2">
    <name type="scientific">Parasponia andersonii</name>
    <name type="common">Sponia andersonii</name>
    <dbReference type="NCBI Taxonomy" id="3476"/>
    <lineage>
        <taxon>Eukaryota</taxon>
        <taxon>Viridiplantae</taxon>
        <taxon>Streptophyta</taxon>
        <taxon>Embryophyta</taxon>
        <taxon>Tracheophyta</taxon>
        <taxon>Spermatophyta</taxon>
        <taxon>Magnoliopsida</taxon>
        <taxon>eudicotyledons</taxon>
        <taxon>Gunneridae</taxon>
        <taxon>Pentapetalae</taxon>
        <taxon>rosids</taxon>
        <taxon>fabids</taxon>
        <taxon>Rosales</taxon>
        <taxon>Cannabaceae</taxon>
        <taxon>Parasponia</taxon>
    </lineage>
</organism>
<name>A0A2P5D5E8_PARAD</name>
<evidence type="ECO:0000313" key="1">
    <source>
        <dbReference type="EMBL" id="PON68507.1"/>
    </source>
</evidence>
<feature type="non-terminal residue" evidence="1">
    <location>
        <position position="1"/>
    </location>
</feature>
<reference evidence="2" key="1">
    <citation type="submission" date="2016-06" db="EMBL/GenBank/DDBJ databases">
        <title>Parallel loss of symbiosis genes in relatives of nitrogen-fixing non-legume Parasponia.</title>
        <authorList>
            <person name="Van Velzen R."/>
            <person name="Holmer R."/>
            <person name="Bu F."/>
            <person name="Rutten L."/>
            <person name="Van Zeijl A."/>
            <person name="Liu W."/>
            <person name="Santuari L."/>
            <person name="Cao Q."/>
            <person name="Sharma T."/>
            <person name="Shen D."/>
            <person name="Roswanjaya Y."/>
            <person name="Wardhani T."/>
            <person name="Kalhor M.S."/>
            <person name="Jansen J."/>
            <person name="Van den Hoogen J."/>
            <person name="Gungor B."/>
            <person name="Hartog M."/>
            <person name="Hontelez J."/>
            <person name="Verver J."/>
            <person name="Yang W.-C."/>
            <person name="Schijlen E."/>
            <person name="Repin R."/>
            <person name="Schilthuizen M."/>
            <person name="Schranz E."/>
            <person name="Heidstra R."/>
            <person name="Miyata K."/>
            <person name="Fedorova E."/>
            <person name="Kohlen W."/>
            <person name="Bisseling T."/>
            <person name="Smit S."/>
            <person name="Geurts R."/>
        </authorList>
    </citation>
    <scope>NUCLEOTIDE SEQUENCE [LARGE SCALE GENOMIC DNA]</scope>
    <source>
        <strain evidence="2">cv. WU1-14</strain>
    </source>
</reference>
<sequence length="120" mass="13866">QLKYLLLFISPLETNVFLDFFSKQCSQRAKVFNKLSVKTSKTMKLLIFPTVVGLGHSWTACTFSSSTRLPYALITSPRNTSLSVQNVHFFILTNNFYFLSISKTDFKCITYKQLLFPKYI</sequence>
<protein>
    <submittedName>
        <fullName evidence="1">Uncharacterized protein</fullName>
    </submittedName>
</protein>
<dbReference type="AlphaFoldDB" id="A0A2P5D5E8"/>
<accession>A0A2P5D5E8</accession>
<keyword evidence="2" id="KW-1185">Reference proteome</keyword>
<gene>
    <name evidence="1" type="ORF">PanWU01x14_094780</name>
</gene>
<dbReference type="EMBL" id="JXTB01000062">
    <property type="protein sequence ID" value="PON68507.1"/>
    <property type="molecule type" value="Genomic_DNA"/>
</dbReference>
<proteinExistence type="predicted"/>
<comment type="caution">
    <text evidence="1">The sequence shown here is derived from an EMBL/GenBank/DDBJ whole genome shotgun (WGS) entry which is preliminary data.</text>
</comment>
<evidence type="ECO:0000313" key="2">
    <source>
        <dbReference type="Proteomes" id="UP000237105"/>
    </source>
</evidence>